<reference evidence="8" key="1">
    <citation type="submission" date="2022-01" db="EMBL/GenBank/DDBJ databases">
        <authorList>
            <person name="King R."/>
        </authorList>
    </citation>
    <scope>NUCLEOTIDE SEQUENCE</scope>
</reference>
<protein>
    <recommendedName>
        <fullName evidence="7">mRNA-decapping enzyme C-terminal domain-containing protein</fullName>
    </recommendedName>
</protein>
<dbReference type="AlphaFoldDB" id="A0A9P0CYW2"/>
<evidence type="ECO:0000256" key="6">
    <source>
        <dbReference type="SAM" id="MobiDB-lite"/>
    </source>
</evidence>
<feature type="compositionally biased region" description="Polar residues" evidence="6">
    <location>
        <begin position="258"/>
        <end position="274"/>
    </location>
</feature>
<dbReference type="GO" id="GO:0008047">
    <property type="term" value="F:enzyme activator activity"/>
    <property type="evidence" value="ECO:0007669"/>
    <property type="project" value="InterPro"/>
</dbReference>
<evidence type="ECO:0000313" key="9">
    <source>
        <dbReference type="Proteomes" id="UP001153636"/>
    </source>
</evidence>
<organism evidence="8 9">
    <name type="scientific">Psylliodes chrysocephalus</name>
    <dbReference type="NCBI Taxonomy" id="3402493"/>
    <lineage>
        <taxon>Eukaryota</taxon>
        <taxon>Metazoa</taxon>
        <taxon>Ecdysozoa</taxon>
        <taxon>Arthropoda</taxon>
        <taxon>Hexapoda</taxon>
        <taxon>Insecta</taxon>
        <taxon>Pterygota</taxon>
        <taxon>Neoptera</taxon>
        <taxon>Endopterygota</taxon>
        <taxon>Coleoptera</taxon>
        <taxon>Polyphaga</taxon>
        <taxon>Cucujiformia</taxon>
        <taxon>Chrysomeloidea</taxon>
        <taxon>Chrysomelidae</taxon>
        <taxon>Galerucinae</taxon>
        <taxon>Alticini</taxon>
        <taxon>Psylliodes</taxon>
    </lineage>
</organism>
<evidence type="ECO:0000259" key="7">
    <source>
        <dbReference type="Pfam" id="PF16741"/>
    </source>
</evidence>
<feature type="compositionally biased region" description="Polar residues" evidence="6">
    <location>
        <begin position="303"/>
        <end position="314"/>
    </location>
</feature>
<dbReference type="GO" id="GO:0006397">
    <property type="term" value="P:mRNA processing"/>
    <property type="evidence" value="ECO:0007669"/>
    <property type="project" value="UniProtKB-KW"/>
</dbReference>
<dbReference type="Gene3D" id="2.30.29.30">
    <property type="entry name" value="Pleckstrin-homology domain (PH domain)/Phosphotyrosine-binding domain (PTB)"/>
    <property type="match status" value="1"/>
</dbReference>
<evidence type="ECO:0000256" key="1">
    <source>
        <dbReference type="ARBA" id="ARBA00004496"/>
    </source>
</evidence>
<keyword evidence="5" id="KW-0866">Nonsense-mediated mRNA decay</keyword>
<dbReference type="GO" id="GO:0031087">
    <property type="term" value="P:deadenylation-independent decapping of nuclear-transcribed mRNA"/>
    <property type="evidence" value="ECO:0007669"/>
    <property type="project" value="TreeGrafter"/>
</dbReference>
<keyword evidence="3" id="KW-0963">Cytoplasm</keyword>
<keyword evidence="9" id="KW-1185">Reference proteome</keyword>
<dbReference type="InterPro" id="IPR011993">
    <property type="entry name" value="PH-like_dom_sf"/>
</dbReference>
<evidence type="ECO:0000256" key="2">
    <source>
        <dbReference type="ARBA" id="ARBA00008778"/>
    </source>
</evidence>
<proteinExistence type="inferred from homology"/>
<gene>
    <name evidence="8" type="ORF">PSYICH_LOCUS11371</name>
</gene>
<dbReference type="GO" id="GO:0000290">
    <property type="term" value="P:deadenylation-dependent decapping of nuclear-transcribed mRNA"/>
    <property type="evidence" value="ECO:0007669"/>
    <property type="project" value="InterPro"/>
</dbReference>
<dbReference type="InterPro" id="IPR010334">
    <property type="entry name" value="Dcp1"/>
</dbReference>
<dbReference type="OrthoDB" id="440673at2759"/>
<sequence length="430" mass="49087">MITYHITKSIANCTLFSYKFGSPFFVVFQKLSMADSVELRMSVTSIKRVDPYVKDILASATHVALYNFNTSTNEWEKTETEGALFIYSRNGEPFHSIMIMNRLNTDNLIEPIVKDFDYQMQIPFLLYRNSKSRIFGIWFFNREECIRITFLIESIMEGFKEKSDRRSVKKENNIDIFSMLSKAQEDYNKTPTKQDVIPTFSSTPRVPDVTSSVMDFFAKAGTKTGQTPAVPGIREENVLQRLMSNPAHSVEHIEKQQRSITPQDQHSNVQTKLVASSDRRSVPITFPSSTIVDKKPGRENGVRLNSASKPQPLMQNTSPLAYLLQQNQQPQSDKEGNQDLLSSSPFGQLIDSSKPHLMTPMMFTTPKSSETMENSSTEFDQIDLLTEKQLAQALIYLLKNNSDFTKQIHEAYVKSIMEKVNLNTTNRSFI</sequence>
<evidence type="ECO:0000313" key="8">
    <source>
        <dbReference type="EMBL" id="CAH1110789.1"/>
    </source>
</evidence>
<dbReference type="GO" id="GO:0003729">
    <property type="term" value="F:mRNA binding"/>
    <property type="evidence" value="ECO:0007669"/>
    <property type="project" value="TreeGrafter"/>
</dbReference>
<dbReference type="GO" id="GO:0000184">
    <property type="term" value="P:nuclear-transcribed mRNA catabolic process, nonsense-mediated decay"/>
    <property type="evidence" value="ECO:0007669"/>
    <property type="project" value="UniProtKB-KW"/>
</dbReference>
<feature type="domain" description="mRNA-decapping enzyme C-terminal" evidence="7">
    <location>
        <begin position="383"/>
        <end position="421"/>
    </location>
</feature>
<dbReference type="Pfam" id="PF16741">
    <property type="entry name" value="mRNA_decap_C"/>
    <property type="match status" value="1"/>
</dbReference>
<dbReference type="GO" id="GO:0000932">
    <property type="term" value="C:P-body"/>
    <property type="evidence" value="ECO:0007669"/>
    <property type="project" value="TreeGrafter"/>
</dbReference>
<evidence type="ECO:0000256" key="3">
    <source>
        <dbReference type="ARBA" id="ARBA00022490"/>
    </source>
</evidence>
<keyword evidence="4" id="KW-0507">mRNA processing</keyword>
<dbReference type="EMBL" id="OV651817">
    <property type="protein sequence ID" value="CAH1110789.1"/>
    <property type="molecule type" value="Genomic_DNA"/>
</dbReference>
<evidence type="ECO:0000256" key="5">
    <source>
        <dbReference type="ARBA" id="ARBA00023161"/>
    </source>
</evidence>
<dbReference type="Proteomes" id="UP001153636">
    <property type="component" value="Chromosome 5"/>
</dbReference>
<feature type="region of interest" description="Disordered" evidence="6">
    <location>
        <begin position="254"/>
        <end position="314"/>
    </location>
</feature>
<comment type="subcellular location">
    <subcellularLocation>
        <location evidence="1">Cytoplasm</location>
    </subcellularLocation>
</comment>
<dbReference type="InterPro" id="IPR031953">
    <property type="entry name" value="mRNA_decap_C"/>
</dbReference>
<accession>A0A9P0CYW2</accession>
<dbReference type="PANTHER" id="PTHR16290">
    <property type="entry name" value="TRANSCRIPTION FACTOR SMIF DECAPPING ENZYME DCP1"/>
    <property type="match status" value="1"/>
</dbReference>
<feature type="region of interest" description="Disordered" evidence="6">
    <location>
        <begin position="327"/>
        <end position="356"/>
    </location>
</feature>
<dbReference type="CDD" id="cd09804">
    <property type="entry name" value="Dcp1"/>
    <property type="match status" value="1"/>
</dbReference>
<evidence type="ECO:0000256" key="4">
    <source>
        <dbReference type="ARBA" id="ARBA00022664"/>
    </source>
</evidence>
<dbReference type="SUPFAM" id="SSF50729">
    <property type="entry name" value="PH domain-like"/>
    <property type="match status" value="1"/>
</dbReference>
<dbReference type="Pfam" id="PF06058">
    <property type="entry name" value="DCP1"/>
    <property type="match status" value="1"/>
</dbReference>
<comment type="similarity">
    <text evidence="2">Belongs to the DCP1 family.</text>
</comment>
<name>A0A9P0CYW2_9CUCU</name>
<dbReference type="PANTHER" id="PTHR16290:SF0">
    <property type="entry name" value="DECAPPING PROTEIN 1, ISOFORM A"/>
    <property type="match status" value="1"/>
</dbReference>
<feature type="compositionally biased region" description="Basic and acidic residues" evidence="6">
    <location>
        <begin position="292"/>
        <end position="301"/>
    </location>
</feature>
<dbReference type="Gene3D" id="6.10.140.2030">
    <property type="match status" value="1"/>
</dbReference>